<dbReference type="AlphaFoldDB" id="A0A8S0QBI4"/>
<proteinExistence type="predicted"/>
<feature type="non-terminal residue" evidence="2">
    <location>
        <position position="78"/>
    </location>
</feature>
<reference evidence="2 3" key="1">
    <citation type="submission" date="2019-12" db="EMBL/GenBank/DDBJ databases">
        <authorList>
            <person name="Alioto T."/>
            <person name="Alioto T."/>
            <person name="Gomez Garrido J."/>
        </authorList>
    </citation>
    <scope>NUCLEOTIDE SEQUENCE [LARGE SCALE GENOMIC DNA]</scope>
</reference>
<evidence type="ECO:0000256" key="1">
    <source>
        <dbReference type="SAM" id="MobiDB-lite"/>
    </source>
</evidence>
<accession>A0A8S0QBI4</accession>
<feature type="region of interest" description="Disordered" evidence="1">
    <location>
        <begin position="35"/>
        <end position="78"/>
    </location>
</feature>
<dbReference type="EMBL" id="CACTIH010000871">
    <property type="protein sequence ID" value="CAA2962322.1"/>
    <property type="molecule type" value="Genomic_DNA"/>
</dbReference>
<dbReference type="Proteomes" id="UP000594638">
    <property type="component" value="Unassembled WGS sequence"/>
</dbReference>
<evidence type="ECO:0000313" key="2">
    <source>
        <dbReference type="EMBL" id="CAA2962322.1"/>
    </source>
</evidence>
<dbReference type="Gramene" id="OE9A076912T1">
    <property type="protein sequence ID" value="OE9A076912C1"/>
    <property type="gene ID" value="OE9A076912"/>
</dbReference>
<name>A0A8S0QBI4_OLEEU</name>
<organism evidence="2 3">
    <name type="scientific">Olea europaea subsp. europaea</name>
    <dbReference type="NCBI Taxonomy" id="158383"/>
    <lineage>
        <taxon>Eukaryota</taxon>
        <taxon>Viridiplantae</taxon>
        <taxon>Streptophyta</taxon>
        <taxon>Embryophyta</taxon>
        <taxon>Tracheophyta</taxon>
        <taxon>Spermatophyta</taxon>
        <taxon>Magnoliopsida</taxon>
        <taxon>eudicotyledons</taxon>
        <taxon>Gunneridae</taxon>
        <taxon>Pentapetalae</taxon>
        <taxon>asterids</taxon>
        <taxon>lamiids</taxon>
        <taxon>Lamiales</taxon>
        <taxon>Oleaceae</taxon>
        <taxon>Oleeae</taxon>
        <taxon>Olea</taxon>
    </lineage>
</organism>
<protein>
    <submittedName>
        <fullName evidence="2">Uncharacterized protein</fullName>
    </submittedName>
</protein>
<feature type="compositionally biased region" description="Basic and acidic residues" evidence="1">
    <location>
        <begin position="40"/>
        <end position="53"/>
    </location>
</feature>
<gene>
    <name evidence="2" type="ORF">OLEA9_A076912</name>
</gene>
<evidence type="ECO:0000313" key="3">
    <source>
        <dbReference type="Proteomes" id="UP000594638"/>
    </source>
</evidence>
<sequence length="78" mass="8970">QKVWELEVDEPNIPRFWSANQNHCSILQAKRLTNQRVSQKGRDPILEPSDPLRGRSQLGSARYKLAKKSEISPPSIFK</sequence>
<feature type="non-terminal residue" evidence="2">
    <location>
        <position position="1"/>
    </location>
</feature>
<keyword evidence="3" id="KW-1185">Reference proteome</keyword>
<comment type="caution">
    <text evidence="2">The sequence shown here is derived from an EMBL/GenBank/DDBJ whole genome shotgun (WGS) entry which is preliminary data.</text>
</comment>